<evidence type="ECO:0000259" key="3">
    <source>
        <dbReference type="SMART" id="SM00912"/>
    </source>
</evidence>
<dbReference type="Pfam" id="PF13332">
    <property type="entry name" value="Fil_haemagg_2"/>
    <property type="match status" value="3"/>
</dbReference>
<dbReference type="InterPro" id="IPR012334">
    <property type="entry name" value="Pectin_lyas_fold"/>
</dbReference>
<dbReference type="SMART" id="SM00912">
    <property type="entry name" value="Haemagg_act"/>
    <property type="match status" value="1"/>
</dbReference>
<proteinExistence type="predicted"/>
<feature type="chain" id="PRO_5047379386" evidence="2">
    <location>
        <begin position="26"/>
        <end position="1717"/>
    </location>
</feature>
<evidence type="ECO:0000313" key="4">
    <source>
        <dbReference type="EMBL" id="MET4579317.1"/>
    </source>
</evidence>
<dbReference type="RefSeq" id="WP_354447307.1">
    <property type="nucleotide sequence ID" value="NZ_JBEPSH010000009.1"/>
</dbReference>
<dbReference type="InterPro" id="IPR025157">
    <property type="entry name" value="Hemagglutinin_rpt"/>
</dbReference>
<organism evidence="4 5">
    <name type="scientific">Ottowia thiooxydans</name>
    <dbReference type="NCBI Taxonomy" id="219182"/>
    <lineage>
        <taxon>Bacteria</taxon>
        <taxon>Pseudomonadati</taxon>
        <taxon>Pseudomonadota</taxon>
        <taxon>Betaproteobacteria</taxon>
        <taxon>Burkholderiales</taxon>
        <taxon>Comamonadaceae</taxon>
        <taxon>Ottowia</taxon>
    </lineage>
</organism>
<sequence length="1717" mass="178841">MQKHRLALAILAAMAQFPVSSQTVASPHAAQGASPISDVTRNGVGIVHITAPNPSGVSHNQFQHFNVPAGGLILNNSTQPSVTVLGGGVAGNPQLGSLPARLIVNEVISASPSIMRGALEVAGSRADIVVANPNGIHCDGCGFLNAGRVTLATGAPEWNEAGGVQGFRVERGVLSVGSGGMNAQDLHQLDLLARGIVVEGSVQSQRIRAISGANLVTYNEGGTPEVHQALEGHGDAPKFAVDIGALGGMYAGQIYLVATDQGMGVNSAGRLIAREGALHLQSDGHLHIHDAFAQQGMHVASAGGEIELTGEVVSPAAVQIFAGKLVRNAGLLAAGEGLSVQASRIENGGSLVGGVANPRLQNLGAKSEQAGHGVHLSGEVSNGADALIFSAGHLSIDGSLRNVGGRVHSEDNITVSGLISNENADLRTVRESSITAAHEVYYADELAPGHMQRASDVRFDRQHRLVLASEQFPFEQFGHEAIEPVWLPGSQFSLTKTPEARYKDSDPIWERFGVKPPDFSDLRELAPLPGVGICTHNSTPSANGPCNQYPEAAQMYAEAVNARRALSMAELQLKLDAFNADLEHRRTSRYVSRTIDQRQITEDRVIASHPGQVIARGAISVGGGINRDSVLSAGGQFMSFGAFDNQATVGRGTVVAEGRIRRTGSDASHPQGDGSHSSEPVLFASLDSEQSFPLDIRAAGVDSSHMRSAYTRGATSSGESLPHLTEVMQHGWSSRAAIPHIRVADETRGSLLAGSDIHILAPGQEVRNGGAMIAHGSGTSPGRINVDAADITHQGSMAAQHTLLRATQDIVVTGGKIHPVGNELGDTRSVLKAGRNIELSSALRKTMESHGSAQVEAYLSQQTTQVSARNVELLAGQDVLTQGASIQAGDSLEAHAGRDMHIATAYESRTTQVNPGLNEQGGAFLWRESEGRALGTHLSAAGVANLSAGRHLSFTGSELGSQGDLHLRARNISIEAAGIQHTLSLQTDQARNPLHAQTSRHSATPSVLTAERSVTLIAEKDIDVLGSQVLAQHGQALVSAGQDLAIQGVVTVSSNQASHDSPGGAWLSFNEGSSRRSSHGNAIHSSQVEGNRISFNAGGDVKIRGSSVTSENALNVIAGGHISLTAMQSASEESVGSREATRGAFWLGNMLTLGWKDKTKDIHTGTGTTERGSIGSLNASVQIDAAGAYTQAASDLLAAEDITVRAKDIHLSEMEEAHRKAEHRTESGTGGSISLGAFGFLGLTHTAYTNAKSAFHAGSGRVAMLHTLAALRGAKITKGMLYSKQDQDGKTTPAAVGTWSGLLGGVRMGLQWSDFSISSQKLSDVPQTAEINGGGKVHLMADEQAGILRTAGASVQGGHVNMSASQIELGAARAHEHLEAADTTHAAGAGANLGASWGGDAFYSFAAHTTRESRSRPRSTRISAQETLSVRGPQHVRLQGAVLEADSIALSAGTELLIDSLQDTATVSSDNTAADPAFWSGDGMVFTGAGGGQGAGQSEYAAVTLRSGILAGRGGFDIHVDGTTRIAGGFVDSLAPAQNNQIVSGHLETRDIVNSRAHNARGVDGYAGYDTYFPGNIHGGWSLIPNAPLVDQGRKTSETRVVIAPGAITLTKETPSAAAEQIEKLNRDAASERLQVVLDLPADPGKLLLQHGALIWAIGASIPPRQMADWAAFADARLLQAQAGGNQVLAHCWSAHGSCRALGVEGFNALIGKLGLH</sequence>
<evidence type="ECO:0000313" key="5">
    <source>
        <dbReference type="Proteomes" id="UP001549320"/>
    </source>
</evidence>
<dbReference type="InterPro" id="IPR011050">
    <property type="entry name" value="Pectin_lyase_fold/virulence"/>
</dbReference>
<dbReference type="SUPFAM" id="SSF51126">
    <property type="entry name" value="Pectin lyase-like"/>
    <property type="match status" value="1"/>
</dbReference>
<keyword evidence="2" id="KW-0732">Signal</keyword>
<name>A0ABV2QE51_9BURK</name>
<feature type="signal peptide" evidence="2">
    <location>
        <begin position="1"/>
        <end position="25"/>
    </location>
</feature>
<keyword evidence="5" id="KW-1185">Reference proteome</keyword>
<dbReference type="Proteomes" id="UP001549320">
    <property type="component" value="Unassembled WGS sequence"/>
</dbReference>
<dbReference type="InterPro" id="IPR008638">
    <property type="entry name" value="FhaB/CdiA-like_TPS"/>
</dbReference>
<protein>
    <submittedName>
        <fullName evidence="4">Filamentous hemagglutinin family protein</fullName>
    </submittedName>
</protein>
<gene>
    <name evidence="4" type="ORF">ABIE13_004445</name>
</gene>
<evidence type="ECO:0000256" key="2">
    <source>
        <dbReference type="SAM" id="SignalP"/>
    </source>
</evidence>
<dbReference type="Gene3D" id="2.160.20.10">
    <property type="entry name" value="Single-stranded right-handed beta-helix, Pectin lyase-like"/>
    <property type="match status" value="1"/>
</dbReference>
<feature type="region of interest" description="Disordered" evidence="1">
    <location>
        <begin position="1060"/>
        <end position="1087"/>
    </location>
</feature>
<feature type="domain" description="Filamentous haemagglutinin FhaB/tRNA nuclease CdiA-like TPS" evidence="3">
    <location>
        <begin position="41"/>
        <end position="161"/>
    </location>
</feature>
<comment type="caution">
    <text evidence="4">The sequence shown here is derived from an EMBL/GenBank/DDBJ whole genome shotgun (WGS) entry which is preliminary data.</text>
</comment>
<accession>A0ABV2QE51</accession>
<dbReference type="EMBL" id="JBEPSH010000009">
    <property type="protein sequence ID" value="MET4579317.1"/>
    <property type="molecule type" value="Genomic_DNA"/>
</dbReference>
<dbReference type="NCBIfam" id="TIGR01901">
    <property type="entry name" value="adhes_NPXG"/>
    <property type="match status" value="1"/>
</dbReference>
<dbReference type="Pfam" id="PF05860">
    <property type="entry name" value="TPS"/>
    <property type="match status" value="1"/>
</dbReference>
<evidence type="ECO:0000256" key="1">
    <source>
        <dbReference type="SAM" id="MobiDB-lite"/>
    </source>
</evidence>
<reference evidence="4 5" key="1">
    <citation type="submission" date="2024-06" db="EMBL/GenBank/DDBJ databases">
        <title>Sorghum-associated microbial communities from plants grown in Nebraska, USA.</title>
        <authorList>
            <person name="Schachtman D."/>
        </authorList>
    </citation>
    <scope>NUCLEOTIDE SEQUENCE [LARGE SCALE GENOMIC DNA]</scope>
    <source>
        <strain evidence="4 5">2709</strain>
    </source>
</reference>